<dbReference type="PANTHER" id="PTHR40765">
    <property type="entry name" value="ESX-2 SECRETION SYSTEM ATPASE ECCB2"/>
    <property type="match status" value="1"/>
</dbReference>
<keyword evidence="6" id="KW-0378">Hydrolase</keyword>
<dbReference type="InterPro" id="IPR044857">
    <property type="entry name" value="T7SS_EccB_R1"/>
</dbReference>
<keyword evidence="8 11" id="KW-1133">Transmembrane helix</keyword>
<comment type="similarity">
    <text evidence="2">Belongs to the EccB family.</text>
</comment>
<comment type="subcellular location">
    <subcellularLocation>
        <location evidence="1">Cell membrane</location>
        <topology evidence="1">Single-pass membrane protein</topology>
    </subcellularLocation>
</comment>
<evidence type="ECO:0000256" key="6">
    <source>
        <dbReference type="ARBA" id="ARBA00022801"/>
    </source>
</evidence>
<dbReference type="Gene3D" id="3.30.2390.20">
    <property type="entry name" value="Type VII secretion system EccB, repeat 1 domain"/>
    <property type="match status" value="1"/>
</dbReference>
<feature type="transmembrane region" description="Helical" evidence="11">
    <location>
        <begin position="42"/>
        <end position="64"/>
    </location>
</feature>
<organism evidence="12 13">
    <name type="scientific">Mycobacterium avium subsp. hominissuis</name>
    <dbReference type="NCBI Taxonomy" id="439334"/>
    <lineage>
        <taxon>Bacteria</taxon>
        <taxon>Bacillati</taxon>
        <taxon>Actinomycetota</taxon>
        <taxon>Actinomycetes</taxon>
        <taxon>Mycobacteriales</taxon>
        <taxon>Mycobacteriaceae</taxon>
        <taxon>Mycobacterium</taxon>
        <taxon>Mycobacterium avium complex (MAC)</taxon>
    </lineage>
</organism>
<evidence type="ECO:0000256" key="9">
    <source>
        <dbReference type="ARBA" id="ARBA00023136"/>
    </source>
</evidence>
<evidence type="ECO:0000256" key="2">
    <source>
        <dbReference type="ARBA" id="ARBA00008149"/>
    </source>
</evidence>
<reference evidence="12 13" key="1">
    <citation type="journal article" date="2017" name="Genome Biol. Evol.">
        <title>Population Structure and Local Adaptation of MAC Lung Disease Agent Mycobacterium avium subsp. hominissuis.</title>
        <authorList>
            <person name="Yano H."/>
            <person name="Iwamoto T."/>
            <person name="Nishiuchi Y."/>
            <person name="Nakajima C."/>
            <person name="Starkova D.A."/>
            <person name="Mokrousov I."/>
            <person name="Narvskaya O."/>
            <person name="Yoshida S."/>
            <person name="Arikawa K."/>
            <person name="Nakanishi N."/>
            <person name="Osaki K."/>
            <person name="Nakagawa I."/>
            <person name="Ato M."/>
            <person name="Suzuki Y."/>
            <person name="Maruyama F."/>
        </authorList>
    </citation>
    <scope>NUCLEOTIDE SEQUENCE [LARGE SCALE GENOMIC DNA]</scope>
    <source>
        <strain evidence="12 13">OCU466</strain>
    </source>
</reference>
<accession>A0A2A3LEY4</accession>
<keyword evidence="4 11" id="KW-0812">Transmembrane</keyword>
<dbReference type="GO" id="GO:0005524">
    <property type="term" value="F:ATP binding"/>
    <property type="evidence" value="ECO:0007669"/>
    <property type="project" value="UniProtKB-KW"/>
</dbReference>
<dbReference type="Pfam" id="PF05108">
    <property type="entry name" value="T7SS_ESX1_EccB"/>
    <property type="match status" value="1"/>
</dbReference>
<evidence type="ECO:0000256" key="1">
    <source>
        <dbReference type="ARBA" id="ARBA00004162"/>
    </source>
</evidence>
<dbReference type="RefSeq" id="WP_095955776.1">
    <property type="nucleotide sequence ID" value="NZ_LBGZ01000006.1"/>
</dbReference>
<keyword evidence="7" id="KW-0067">ATP-binding</keyword>
<dbReference type="InterPro" id="IPR007795">
    <property type="entry name" value="T7SS_EccB"/>
</dbReference>
<protein>
    <submittedName>
        <fullName evidence="12">Type VII secretion protein EccB</fullName>
    </submittedName>
</protein>
<gene>
    <name evidence="12" type="primary">eccB</name>
    <name evidence="12" type="ORF">XV03_00895</name>
</gene>
<evidence type="ECO:0000256" key="10">
    <source>
        <dbReference type="SAM" id="MobiDB-lite"/>
    </source>
</evidence>
<evidence type="ECO:0000256" key="5">
    <source>
        <dbReference type="ARBA" id="ARBA00022741"/>
    </source>
</evidence>
<dbReference type="EMBL" id="LBGZ01000006">
    <property type="protein sequence ID" value="PBJ40926.1"/>
    <property type="molecule type" value="Genomic_DNA"/>
</dbReference>
<dbReference type="GO" id="GO:0005576">
    <property type="term" value="C:extracellular region"/>
    <property type="evidence" value="ECO:0007669"/>
    <property type="project" value="TreeGrafter"/>
</dbReference>
<dbReference type="PANTHER" id="PTHR40765:SF2">
    <property type="entry name" value="ESX-2 SECRETION SYSTEM ATPASE ECCB2"/>
    <property type="match status" value="1"/>
</dbReference>
<evidence type="ECO:0000256" key="8">
    <source>
        <dbReference type="ARBA" id="ARBA00022989"/>
    </source>
</evidence>
<dbReference type="InterPro" id="IPR042485">
    <property type="entry name" value="T7SS_EccB_R3"/>
</dbReference>
<dbReference type="AlphaFoldDB" id="A0A2A3LEY4"/>
<evidence type="ECO:0000313" key="12">
    <source>
        <dbReference type="EMBL" id="PBJ40926.1"/>
    </source>
</evidence>
<evidence type="ECO:0000256" key="7">
    <source>
        <dbReference type="ARBA" id="ARBA00022840"/>
    </source>
</evidence>
<dbReference type="GO" id="GO:0016787">
    <property type="term" value="F:hydrolase activity"/>
    <property type="evidence" value="ECO:0007669"/>
    <property type="project" value="UniProtKB-KW"/>
</dbReference>
<sequence length="512" mass="54492">MARFSTTKAQLSGYRLMVRQIDQAFSSRTSLLQNSPLSTQTLMIIVGLFVACLIPACGFFMSYFSPRADQNGANIIITKSGGLYVMFDGALHPATNLASARLIVGKPDNPKVVKDSALAGQPRGQLMGVPSGPNNLTQRSDDTAKWTVCDKHTDETDLSLTKADSLTTTLFAGTDSMTSTVAPLSVNDAVVVKLASDPHQLWVVYNGSRVGVGAQDMATRAALGLTPRMVDAAIPISEGLFNAIPAAPALKTPYIANRGQVNPALPQVTNGDVIITGSVDGTRRYQVALEDGVQQISQFIAQLLINTGSKEVTTLDATTVSAAPLASDIDVRLYPDHAPNFREPHVLCWSWERGAKDLRASTTILTAESLPIAPERANQVVDLLKPTGTVVSASASLTTPGKGWFVRVTGASPTSHANEQLMWIDDTGVRYFIGPGSQGKYDSTIKALGIGTRDPLPIPWQIAKLYAPGSTLSREAALTYHTLLPDDLHQKAIPENPPQAVGADQAPVAVGR</sequence>
<comment type="caution">
    <text evidence="12">The sequence shown here is derived from an EMBL/GenBank/DDBJ whole genome shotgun (WGS) entry which is preliminary data.</text>
</comment>
<keyword evidence="3" id="KW-1003">Cell membrane</keyword>
<feature type="region of interest" description="Disordered" evidence="10">
    <location>
        <begin position="493"/>
        <end position="512"/>
    </location>
</feature>
<dbReference type="Proteomes" id="UP000218842">
    <property type="component" value="Unassembled WGS sequence"/>
</dbReference>
<evidence type="ECO:0000256" key="3">
    <source>
        <dbReference type="ARBA" id="ARBA00022475"/>
    </source>
</evidence>
<keyword evidence="9 11" id="KW-0472">Membrane</keyword>
<evidence type="ECO:0000313" key="13">
    <source>
        <dbReference type="Proteomes" id="UP000218842"/>
    </source>
</evidence>
<evidence type="ECO:0000256" key="4">
    <source>
        <dbReference type="ARBA" id="ARBA00022692"/>
    </source>
</evidence>
<dbReference type="GO" id="GO:0005886">
    <property type="term" value="C:plasma membrane"/>
    <property type="evidence" value="ECO:0007669"/>
    <property type="project" value="UniProtKB-SubCell"/>
</dbReference>
<keyword evidence="5" id="KW-0547">Nucleotide-binding</keyword>
<name>A0A2A3LEY4_MYCAV</name>
<dbReference type="Gene3D" id="2.40.50.910">
    <property type="entry name" value="Type VII secretion system EccB, repeat 3 domain"/>
    <property type="match status" value="1"/>
</dbReference>
<proteinExistence type="inferred from homology"/>
<evidence type="ECO:0000256" key="11">
    <source>
        <dbReference type="SAM" id="Phobius"/>
    </source>
</evidence>
<dbReference type="NCBIfam" id="TIGR03919">
    <property type="entry name" value="T7SS_EccB"/>
    <property type="match status" value="1"/>
</dbReference>